<dbReference type="GO" id="GO:0016787">
    <property type="term" value="F:hydrolase activity"/>
    <property type="evidence" value="ECO:0007669"/>
    <property type="project" value="UniProtKB-KW"/>
</dbReference>
<dbReference type="AlphaFoldDB" id="A0A7X1TJI4"/>
<name>A0A7X1TJI4_9BURK</name>
<proteinExistence type="predicted"/>
<reference evidence="1 2" key="1">
    <citation type="submission" date="2019-10" db="EMBL/GenBank/DDBJ databases">
        <title>Paraburkholderia sp. isolated from nodules of Mimosa pudica from Brazilian Atlantic Forest soils.</title>
        <authorList>
            <person name="Paulitsch F."/>
            <person name="Hungria M."/>
            <person name="Dall'Agnol R."/>
        </authorList>
    </citation>
    <scope>NUCLEOTIDE SEQUENCE [LARGE SCALE GENOMIC DNA]</scope>
    <source>
        <strain evidence="1 2">CNPSo 3157</strain>
    </source>
</reference>
<accession>A0A7X1TJI4</accession>
<dbReference type="Pfam" id="PF05990">
    <property type="entry name" value="DUF900"/>
    <property type="match status" value="1"/>
</dbReference>
<dbReference type="InterPro" id="IPR010297">
    <property type="entry name" value="DUF900_hydrolase"/>
</dbReference>
<dbReference type="EMBL" id="WHNP01000049">
    <property type="protein sequence ID" value="MPW21747.1"/>
    <property type="molecule type" value="Genomic_DNA"/>
</dbReference>
<evidence type="ECO:0000313" key="1">
    <source>
        <dbReference type="EMBL" id="MPW21747.1"/>
    </source>
</evidence>
<protein>
    <submittedName>
        <fullName evidence="1">Alpha/beta hydrolase</fullName>
    </submittedName>
</protein>
<sequence>MRTRRCAPRRWRTTLTSRAHRYSSWPSRDRPICYFEDEQSIERAEGDIEQFVMGVLSASPSAYLYVIAYSMGKRGLTRALVSFARNHPDEAYRLREVVLAAPEIDTDVFVNQIAPGLIAIG</sequence>
<keyword evidence="1" id="KW-0378">Hydrolase</keyword>
<keyword evidence="2" id="KW-1185">Reference proteome</keyword>
<organism evidence="1 2">
    <name type="scientific">Paraburkholderia franconis</name>
    <dbReference type="NCBI Taxonomy" id="2654983"/>
    <lineage>
        <taxon>Bacteria</taxon>
        <taxon>Pseudomonadati</taxon>
        <taxon>Pseudomonadota</taxon>
        <taxon>Betaproteobacteria</taxon>
        <taxon>Burkholderiales</taxon>
        <taxon>Burkholderiaceae</taxon>
        <taxon>Paraburkholderia</taxon>
    </lineage>
</organism>
<comment type="caution">
    <text evidence="1">The sequence shown here is derived from an EMBL/GenBank/DDBJ whole genome shotgun (WGS) entry which is preliminary data.</text>
</comment>
<dbReference type="Proteomes" id="UP000484381">
    <property type="component" value="Unassembled WGS sequence"/>
</dbReference>
<gene>
    <name evidence="1" type="ORF">GCT13_33955</name>
</gene>
<evidence type="ECO:0000313" key="2">
    <source>
        <dbReference type="Proteomes" id="UP000484381"/>
    </source>
</evidence>